<keyword evidence="10" id="KW-1185">Reference proteome</keyword>
<evidence type="ECO:0000256" key="2">
    <source>
        <dbReference type="ARBA" id="ARBA00012566"/>
    </source>
</evidence>
<dbReference type="RefSeq" id="WP_344853527.1">
    <property type="nucleotide sequence ID" value="NZ_BAABBY010000013.1"/>
</dbReference>
<evidence type="ECO:0000256" key="7">
    <source>
        <dbReference type="SAM" id="SignalP"/>
    </source>
</evidence>
<feature type="domain" description="Endo-beta-N-acetylglucosaminidase EndoS/F2-like TIM-barrel" evidence="8">
    <location>
        <begin position="67"/>
        <end position="303"/>
    </location>
</feature>
<evidence type="ECO:0000256" key="5">
    <source>
        <dbReference type="ARBA" id="ARBA00023295"/>
    </source>
</evidence>
<dbReference type="InterPro" id="IPR001579">
    <property type="entry name" value="Glyco_hydro_18_chit_AS"/>
</dbReference>
<accession>A0ABP8BQ47</accession>
<dbReference type="SUPFAM" id="SSF51445">
    <property type="entry name" value="(Trans)glycosidases"/>
    <property type="match status" value="1"/>
</dbReference>
<evidence type="ECO:0000256" key="3">
    <source>
        <dbReference type="ARBA" id="ARBA00022729"/>
    </source>
</evidence>
<dbReference type="Gene3D" id="3.20.20.80">
    <property type="entry name" value="Glycosidases"/>
    <property type="match status" value="1"/>
</dbReference>
<comment type="caution">
    <text evidence="9">The sequence shown here is derived from an EMBL/GenBank/DDBJ whole genome shotgun (WGS) entry which is preliminary data.</text>
</comment>
<dbReference type="EC" id="3.2.1.96" evidence="2"/>
<dbReference type="PROSITE" id="PS01095">
    <property type="entry name" value="GH18_1"/>
    <property type="match status" value="1"/>
</dbReference>
<evidence type="ECO:0000259" key="8">
    <source>
        <dbReference type="Pfam" id="PF23916"/>
    </source>
</evidence>
<reference evidence="10" key="1">
    <citation type="journal article" date="2019" name="Int. J. Syst. Evol. Microbiol.">
        <title>The Global Catalogue of Microorganisms (GCM) 10K type strain sequencing project: providing services to taxonomists for standard genome sequencing and annotation.</title>
        <authorList>
            <consortium name="The Broad Institute Genomics Platform"/>
            <consortium name="The Broad Institute Genome Sequencing Center for Infectious Disease"/>
            <person name="Wu L."/>
            <person name="Ma J."/>
        </authorList>
    </citation>
    <scope>NUCLEOTIDE SEQUENCE [LARGE SCALE GENOMIC DNA]</scope>
    <source>
        <strain evidence="10">JCM 17626</strain>
    </source>
</reference>
<feature type="signal peptide" evidence="7">
    <location>
        <begin position="1"/>
        <end position="27"/>
    </location>
</feature>
<sequence length="338" mass="37101">MKIFKKAALVILTSAVIVNLSSCKKNAVDDQQENQLSLQNKQSALASGTSLENLIAYKKSDHQITAGFYRTWRDRVVSGNANDPVMTELPDSLDVVIVFTNYTPSDSPYWTKLKDVYIPYLHARGTKVIITGSLTMPAGAGQNAAGYAAAAKKIMDETVNKYGLDGFDIDIEHNVTGAELTEKTGIYTALSAYLGPKSGTGKLLTYDTNQDGNTPFFKNVCGMIDYVWLQAYGSGSSTLQNTWNTFSPNIPSKKFVPGFSFYEENGYPGNYWDDVLYPQNGTGRAYDYARWQPTGGSKKGGVVSYAIDRDAALTSPHDNTIVHPNFKVTKDLIKIMNP</sequence>
<feature type="chain" id="PRO_5047122521" description="mannosyl-glycoprotein endo-beta-N-acetylglucosaminidase" evidence="7">
    <location>
        <begin position="28"/>
        <end position="338"/>
    </location>
</feature>
<evidence type="ECO:0000256" key="6">
    <source>
        <dbReference type="ARBA" id="ARBA00034414"/>
    </source>
</evidence>
<keyword evidence="4" id="KW-0378">Hydrolase</keyword>
<dbReference type="InterPro" id="IPR057016">
    <property type="entry name" value="EndoS_F2-like_TIM-barrel"/>
</dbReference>
<dbReference type="InterPro" id="IPR017853">
    <property type="entry name" value="GH"/>
</dbReference>
<comment type="catalytic activity">
    <reaction evidence="6">
        <text>an N(4)-(oligosaccharide-(1-&gt;3)-[oligosaccharide-(1-&gt;6)]-beta-D-Man-(1-&gt;4)-beta-D-GlcNAc-(1-&gt;4)-alpha-D-GlcNAc)-L-asparaginyl-[protein] + H2O = an oligosaccharide-(1-&gt;3)-[oligosaccharide-(1-&gt;6)]-beta-D-Man-(1-&gt;4)-D-GlcNAc + N(4)-(N-acetyl-beta-D-glucosaminyl)-L-asparaginyl-[protein]</text>
        <dbReference type="Rhea" id="RHEA:73067"/>
        <dbReference type="Rhea" id="RHEA-COMP:12603"/>
        <dbReference type="Rhea" id="RHEA-COMP:18176"/>
        <dbReference type="ChEBI" id="CHEBI:15377"/>
        <dbReference type="ChEBI" id="CHEBI:132248"/>
        <dbReference type="ChEBI" id="CHEBI:192714"/>
        <dbReference type="ChEBI" id="CHEBI:192715"/>
        <dbReference type="EC" id="3.2.1.96"/>
    </reaction>
</comment>
<dbReference type="Pfam" id="PF23916">
    <property type="entry name" value="TIM-barrel_EndoS"/>
    <property type="match status" value="1"/>
</dbReference>
<evidence type="ECO:0000256" key="4">
    <source>
        <dbReference type="ARBA" id="ARBA00022801"/>
    </source>
</evidence>
<evidence type="ECO:0000256" key="1">
    <source>
        <dbReference type="ARBA" id="ARBA00009336"/>
    </source>
</evidence>
<keyword evidence="3 7" id="KW-0732">Signal</keyword>
<keyword evidence="5" id="KW-0326">Glycosidase</keyword>
<dbReference type="EMBL" id="BAABBY010000013">
    <property type="protein sequence ID" value="GAA4212499.1"/>
    <property type="molecule type" value="Genomic_DNA"/>
</dbReference>
<dbReference type="Proteomes" id="UP001501772">
    <property type="component" value="Unassembled WGS sequence"/>
</dbReference>
<comment type="similarity">
    <text evidence="1">Belongs to the glycosyl hydrolase 18 family.</text>
</comment>
<organism evidence="9 10">
    <name type="scientific">Pedobacter jeongneungensis</name>
    <dbReference type="NCBI Taxonomy" id="947309"/>
    <lineage>
        <taxon>Bacteria</taxon>
        <taxon>Pseudomonadati</taxon>
        <taxon>Bacteroidota</taxon>
        <taxon>Sphingobacteriia</taxon>
        <taxon>Sphingobacteriales</taxon>
        <taxon>Sphingobacteriaceae</taxon>
        <taxon>Pedobacter</taxon>
    </lineage>
</organism>
<proteinExistence type="inferred from homology"/>
<name>A0ABP8BQ47_9SPHI</name>
<gene>
    <name evidence="9" type="ORF">GCM10022289_43520</name>
</gene>
<evidence type="ECO:0000313" key="9">
    <source>
        <dbReference type="EMBL" id="GAA4212499.1"/>
    </source>
</evidence>
<evidence type="ECO:0000313" key="10">
    <source>
        <dbReference type="Proteomes" id="UP001501772"/>
    </source>
</evidence>
<protein>
    <recommendedName>
        <fullName evidence="2">mannosyl-glycoprotein endo-beta-N-acetylglucosaminidase</fullName>
        <ecNumber evidence="2">3.2.1.96</ecNumber>
    </recommendedName>
</protein>